<feature type="chain" id="PRO_5021768760" evidence="2">
    <location>
        <begin position="27"/>
        <end position="86"/>
    </location>
</feature>
<sequence>MVRIPFVLLALSVATAAGAIAWFAHAQKEAYQVVAVAGDIGDASLLADGLGRAHGILMWGMGTSAALALCSAITFITSRTRGRADD</sequence>
<evidence type="ECO:0000256" key="2">
    <source>
        <dbReference type="SAM" id="SignalP"/>
    </source>
</evidence>
<organism evidence="3 4">
    <name type="scientific">Spiribacter salinus</name>
    <dbReference type="NCBI Taxonomy" id="1335746"/>
    <lineage>
        <taxon>Bacteria</taxon>
        <taxon>Pseudomonadati</taxon>
        <taxon>Pseudomonadota</taxon>
        <taxon>Gammaproteobacteria</taxon>
        <taxon>Chromatiales</taxon>
        <taxon>Ectothiorhodospiraceae</taxon>
        <taxon>Spiribacter</taxon>
    </lineage>
</organism>
<keyword evidence="1" id="KW-0472">Membrane</keyword>
<evidence type="ECO:0000256" key="1">
    <source>
        <dbReference type="SAM" id="Phobius"/>
    </source>
</evidence>
<feature type="signal peptide" evidence="2">
    <location>
        <begin position="1"/>
        <end position="26"/>
    </location>
</feature>
<accession>A0A540VMD9</accession>
<protein>
    <submittedName>
        <fullName evidence="3">Uncharacterized protein</fullName>
    </submittedName>
</protein>
<name>A0A540VMD9_9GAMM</name>
<proteinExistence type="predicted"/>
<evidence type="ECO:0000313" key="3">
    <source>
        <dbReference type="EMBL" id="TQE97303.1"/>
    </source>
</evidence>
<keyword evidence="1" id="KW-0812">Transmembrane</keyword>
<reference evidence="3 4" key="1">
    <citation type="submission" date="2019-06" db="EMBL/GenBank/DDBJ databases">
        <title>Metagenome assembled Genome of Spiribacter salinus SL48-SHIP from the microbial mat of Salt Lake 48 (Novosibirsk region, Russia).</title>
        <authorList>
            <person name="Shipova A."/>
            <person name="Rozanov A.S."/>
            <person name="Bryanskaya A.V."/>
            <person name="Peltek S.E."/>
        </authorList>
    </citation>
    <scope>NUCLEOTIDE SEQUENCE [LARGE SCALE GENOMIC DNA]</scope>
    <source>
        <strain evidence="3">SL48-SHIP-2</strain>
    </source>
</reference>
<evidence type="ECO:0000313" key="4">
    <source>
        <dbReference type="Proteomes" id="UP000315400"/>
    </source>
</evidence>
<dbReference type="EMBL" id="VIFK01000313">
    <property type="protein sequence ID" value="TQE97303.1"/>
    <property type="molecule type" value="Genomic_DNA"/>
</dbReference>
<dbReference type="AlphaFoldDB" id="A0A540VMD9"/>
<comment type="caution">
    <text evidence="3">The sequence shown here is derived from an EMBL/GenBank/DDBJ whole genome shotgun (WGS) entry which is preliminary data.</text>
</comment>
<gene>
    <name evidence="3" type="ORF">FKY71_16170</name>
</gene>
<dbReference type="Proteomes" id="UP000315400">
    <property type="component" value="Unassembled WGS sequence"/>
</dbReference>
<feature type="transmembrane region" description="Helical" evidence="1">
    <location>
        <begin position="56"/>
        <end position="76"/>
    </location>
</feature>
<keyword evidence="1" id="KW-1133">Transmembrane helix</keyword>
<keyword evidence="2" id="KW-0732">Signal</keyword>